<gene>
    <name evidence="2" type="ORF">CDAR_104751</name>
</gene>
<dbReference type="EMBL" id="BPLQ01014061">
    <property type="protein sequence ID" value="GIY76901.1"/>
    <property type="molecule type" value="Genomic_DNA"/>
</dbReference>
<evidence type="ECO:0000313" key="3">
    <source>
        <dbReference type="Proteomes" id="UP001054837"/>
    </source>
</evidence>
<proteinExistence type="predicted"/>
<protein>
    <submittedName>
        <fullName evidence="2">Uncharacterized protein</fullName>
    </submittedName>
</protein>
<dbReference type="Proteomes" id="UP001054837">
    <property type="component" value="Unassembled WGS sequence"/>
</dbReference>
<organism evidence="2 3">
    <name type="scientific">Caerostris darwini</name>
    <dbReference type="NCBI Taxonomy" id="1538125"/>
    <lineage>
        <taxon>Eukaryota</taxon>
        <taxon>Metazoa</taxon>
        <taxon>Ecdysozoa</taxon>
        <taxon>Arthropoda</taxon>
        <taxon>Chelicerata</taxon>
        <taxon>Arachnida</taxon>
        <taxon>Araneae</taxon>
        <taxon>Araneomorphae</taxon>
        <taxon>Entelegynae</taxon>
        <taxon>Araneoidea</taxon>
        <taxon>Araneidae</taxon>
        <taxon>Caerostris</taxon>
    </lineage>
</organism>
<evidence type="ECO:0000256" key="1">
    <source>
        <dbReference type="SAM" id="MobiDB-lite"/>
    </source>
</evidence>
<feature type="compositionally biased region" description="Basic and acidic residues" evidence="1">
    <location>
        <begin position="265"/>
        <end position="278"/>
    </location>
</feature>
<comment type="caution">
    <text evidence="2">The sequence shown here is derived from an EMBL/GenBank/DDBJ whole genome shotgun (WGS) entry which is preliminary data.</text>
</comment>
<accession>A0AAV4W2X3</accession>
<evidence type="ECO:0000313" key="2">
    <source>
        <dbReference type="EMBL" id="GIY76901.1"/>
    </source>
</evidence>
<dbReference type="AlphaFoldDB" id="A0AAV4W2X3"/>
<sequence length="314" mass="36185">MESTGRTFKSKSFDMTYSSNLQDATGVEIDFLHNTNRKSRMRQEWRGIFCVAQTRKEGGWSKSGDEWIFYMTSTGKGGRIFCIATTGKERAMKLTQLISTGRTFSSLDMRMRQEWRGDLLYDTNRKKRRYGAMKLTLTGSFDMKYCSNSCKITLLLQDTSGREGIFYMTPTSKEREENAAKYIQILPYGITSKREKVKGRITDFCKITSAVNSISNSAENNNNNKKEKPLPIPQFFETSLNNNNNNNKKKPFKDIFIEPQIPLDGSDRKDFSLHDSKSKQTPNTMRKTVFLPEMAGKTELKRFESHSYTQTSEF</sequence>
<feature type="region of interest" description="Disordered" evidence="1">
    <location>
        <begin position="235"/>
        <end position="288"/>
    </location>
</feature>
<reference evidence="2 3" key="1">
    <citation type="submission" date="2021-06" db="EMBL/GenBank/DDBJ databases">
        <title>Caerostris darwini draft genome.</title>
        <authorList>
            <person name="Kono N."/>
            <person name="Arakawa K."/>
        </authorList>
    </citation>
    <scope>NUCLEOTIDE SEQUENCE [LARGE SCALE GENOMIC DNA]</scope>
</reference>
<keyword evidence="3" id="KW-1185">Reference proteome</keyword>
<name>A0AAV4W2X3_9ARAC</name>